<reference evidence="3" key="1">
    <citation type="submission" date="2020-03" db="EMBL/GenBank/DDBJ databases">
        <authorList>
            <person name="Zhang R."/>
        </authorList>
    </citation>
    <scope>NUCLEOTIDE SEQUENCE</scope>
</reference>
<dbReference type="PANTHER" id="PTHR12959:SF11">
    <property type="entry name" value="GPI TRANSAMIDASE COMPONENT PIG-T"/>
    <property type="match status" value="1"/>
</dbReference>
<organism evidence="3">
    <name type="scientific">Populus davidiana</name>
    <dbReference type="NCBI Taxonomy" id="266767"/>
    <lineage>
        <taxon>Eukaryota</taxon>
        <taxon>Viridiplantae</taxon>
        <taxon>Streptophyta</taxon>
        <taxon>Embryophyta</taxon>
        <taxon>Tracheophyta</taxon>
        <taxon>Spermatophyta</taxon>
        <taxon>Magnoliopsida</taxon>
        <taxon>eudicotyledons</taxon>
        <taxon>Gunneridae</taxon>
        <taxon>Pentapetalae</taxon>
        <taxon>rosids</taxon>
        <taxon>fabids</taxon>
        <taxon>Malpighiales</taxon>
        <taxon>Salicaceae</taxon>
        <taxon>Saliceae</taxon>
        <taxon>Populus</taxon>
    </lineage>
</organism>
<keyword evidence="1" id="KW-0812">Transmembrane</keyword>
<dbReference type="PANTHER" id="PTHR12959">
    <property type="entry name" value="GPI TRANSAMIDASE COMPONENT PIG-T-RELATED"/>
    <property type="match status" value="1"/>
</dbReference>
<dbReference type="GO" id="GO:0016255">
    <property type="term" value="P:attachment of GPI anchor to protein"/>
    <property type="evidence" value="ECO:0007669"/>
    <property type="project" value="InterPro"/>
</dbReference>
<sequence>MELPPRWAFLLFLLLSSTKASGSAVDKEEFQEELLLKPLPDRKVLAHFHFETRAPPCNSNGRRHHHLFPKAISQMVEKFRVKEMELSFTQGRWNYERWGGFDTMSSNNAKPPGVELWAVFDVPKEQVDASWKNLTHTLSGLFCASINFLESSTMYSAPEWSFRQASGSLRYGMLPREAVCTENLTPWLKLLPCRDNAGLSALMDRPSIYTSFYHSQRLHLTSNASDLEGLNPGIVLEQTLTVVLHPSSQRTSLTHISESYLQPSWSLSSIFGRKVNGRCALAKSSKVYLQLERGLVSELKKNIGSEGCDVEANFELSFNPDRVLTEENSRHGIGSSLLYEFSVDKYSNSKPFDLGLKWKFPVIWSCQQAPLHATRFLMGSGNERGAIAILLKSTDLNDSSPVADSASDGCELHVNIFQIVPWYIRVYYHSLQLFVDDQLKAVGAFVEKIHVMPSKDKISPGMMEMVLKLPCGVKSAALTLDFDKGFLHIDEYPPDANQGFDIPSAAISFPNFHASMHFPSNDSERKSPMLSKFQESSPVLSYTEVLLVPLTTPDFSMPYNVITITCTVFALYFGSLLNVLRQRVGEKERLLKSKAAAVKTGRPSELLSRLFTKLRGRSQEPSQSPSESSPLINSKLVLKVLLMAALAVAWQYYFG</sequence>
<keyword evidence="1" id="KW-1133">Transmembrane helix</keyword>
<feature type="transmembrane region" description="Helical" evidence="1">
    <location>
        <begin position="559"/>
        <end position="580"/>
    </location>
</feature>
<keyword evidence="2" id="KW-0732">Signal</keyword>
<feature type="chain" id="PRO_5026675236" description="GPI transamidase component PIG-T" evidence="2">
    <location>
        <begin position="23"/>
        <end position="655"/>
    </location>
</feature>
<evidence type="ECO:0008006" key="4">
    <source>
        <dbReference type="Google" id="ProtNLM"/>
    </source>
</evidence>
<evidence type="ECO:0000256" key="2">
    <source>
        <dbReference type="SAM" id="SignalP"/>
    </source>
</evidence>
<evidence type="ECO:0000256" key="1">
    <source>
        <dbReference type="SAM" id="Phobius"/>
    </source>
</evidence>
<evidence type="ECO:0000313" key="3">
    <source>
        <dbReference type="EMBL" id="NUU81314.1"/>
    </source>
</evidence>
<name>A0A6M2E811_9ROSI</name>
<dbReference type="EMBL" id="GILB01000981">
    <property type="protein sequence ID" value="NUU81314.1"/>
    <property type="molecule type" value="Transcribed_RNA"/>
</dbReference>
<protein>
    <recommendedName>
        <fullName evidence="4">GPI transamidase component PIG-T</fullName>
    </recommendedName>
</protein>
<keyword evidence="1" id="KW-0472">Membrane</keyword>
<proteinExistence type="predicted"/>
<feature type="transmembrane region" description="Helical" evidence="1">
    <location>
        <begin position="636"/>
        <end position="654"/>
    </location>
</feature>
<dbReference type="GO" id="GO:0042765">
    <property type="term" value="C:GPI-anchor transamidase complex"/>
    <property type="evidence" value="ECO:0007669"/>
    <property type="project" value="InterPro"/>
</dbReference>
<dbReference type="Pfam" id="PF04113">
    <property type="entry name" value="Gpi16"/>
    <property type="match status" value="1"/>
</dbReference>
<dbReference type="InterPro" id="IPR007245">
    <property type="entry name" value="PIG-T"/>
</dbReference>
<feature type="signal peptide" evidence="2">
    <location>
        <begin position="1"/>
        <end position="22"/>
    </location>
</feature>
<dbReference type="AlphaFoldDB" id="A0A6M2E811"/>
<accession>A0A6M2E811</accession>